<accession>A0A1G7B494</accession>
<keyword evidence="2" id="KW-1185">Reference proteome</keyword>
<dbReference type="EMBL" id="FMZO01000027">
    <property type="protein sequence ID" value="SDE21948.1"/>
    <property type="molecule type" value="Genomic_DNA"/>
</dbReference>
<evidence type="ECO:0000313" key="2">
    <source>
        <dbReference type="Proteomes" id="UP000198757"/>
    </source>
</evidence>
<protein>
    <submittedName>
        <fullName evidence="1">Uncharacterized protein</fullName>
    </submittedName>
</protein>
<reference evidence="2" key="1">
    <citation type="submission" date="2016-10" db="EMBL/GenBank/DDBJ databases">
        <authorList>
            <person name="Varghese N."/>
            <person name="Submissions S."/>
        </authorList>
    </citation>
    <scope>NUCLEOTIDE SEQUENCE [LARGE SCALE GENOMIC DNA]</scope>
    <source>
        <strain evidence="2">DSM 25811 / CCM 8410 / LMG 26954 / E90</strain>
    </source>
</reference>
<dbReference type="AlphaFoldDB" id="A0A1G7B494"/>
<evidence type="ECO:0000313" key="1">
    <source>
        <dbReference type="EMBL" id="SDE21948.1"/>
    </source>
</evidence>
<sequence length="213" mass="22504">MFLMAFIGLTLFSCSKKDKVDSSGAPHITAIPGFGDNQGAIPGTAFSLPQGIQLQGSITGENMSPVCKTAGFGTLVDVYLVLKNTTAAAIRVTFPAGLTLLSASTEDQNGIVAQNYEISIAAGIACTVKLGAYCINSSRHPAGSTSRYTWGPVCNAPAIVYLLNLLKDKDLDKDNDDGVQPSVWMVSADNTDPQSSKQTWNIVREFIAGIPNK</sequence>
<name>A0A1G7B494_NIADE</name>
<dbReference type="Proteomes" id="UP000198757">
    <property type="component" value="Unassembled WGS sequence"/>
</dbReference>
<organism evidence="1 2">
    <name type="scientific">Niabella drilacis (strain DSM 25811 / CCM 8410 / CCUG 62505 / LMG 26954 / E90)</name>
    <dbReference type="NCBI Taxonomy" id="1285928"/>
    <lineage>
        <taxon>Bacteria</taxon>
        <taxon>Pseudomonadati</taxon>
        <taxon>Bacteroidota</taxon>
        <taxon>Chitinophagia</taxon>
        <taxon>Chitinophagales</taxon>
        <taxon>Chitinophagaceae</taxon>
        <taxon>Niabella</taxon>
    </lineage>
</organism>
<proteinExistence type="predicted"/>
<gene>
    <name evidence="1" type="ORF">SAMN04487894_12716</name>
</gene>